<dbReference type="AlphaFoldDB" id="A0A139I1Y3"/>
<proteinExistence type="predicted"/>
<comment type="caution">
    <text evidence="1">The sequence shown here is derived from an EMBL/GenBank/DDBJ whole genome shotgun (WGS) entry which is preliminary data.</text>
</comment>
<keyword evidence="2" id="KW-1185">Reference proteome</keyword>
<dbReference type="EMBL" id="LFZO01000411">
    <property type="protein sequence ID" value="KXT08718.1"/>
    <property type="molecule type" value="Genomic_DNA"/>
</dbReference>
<dbReference type="Proteomes" id="UP000073492">
    <property type="component" value="Unassembled WGS sequence"/>
</dbReference>
<dbReference type="OrthoDB" id="4179303at2759"/>
<accession>A0A139I1Y3</accession>
<organism evidence="1 2">
    <name type="scientific">Pseudocercospora musae</name>
    <dbReference type="NCBI Taxonomy" id="113226"/>
    <lineage>
        <taxon>Eukaryota</taxon>
        <taxon>Fungi</taxon>
        <taxon>Dikarya</taxon>
        <taxon>Ascomycota</taxon>
        <taxon>Pezizomycotina</taxon>
        <taxon>Dothideomycetes</taxon>
        <taxon>Dothideomycetidae</taxon>
        <taxon>Mycosphaerellales</taxon>
        <taxon>Mycosphaerellaceae</taxon>
        <taxon>Pseudocercospora</taxon>
    </lineage>
</organism>
<reference evidence="1 2" key="1">
    <citation type="submission" date="2015-07" db="EMBL/GenBank/DDBJ databases">
        <title>Comparative genomics of the Sigatoka disease complex on banana suggests a link between parallel evolutionary changes in Pseudocercospora fijiensis and Pseudocercospora eumusae and increased virulence on the banana host.</title>
        <authorList>
            <person name="Chang T.-C."/>
            <person name="Salvucci A."/>
            <person name="Crous P.W."/>
            <person name="Stergiopoulos I."/>
        </authorList>
    </citation>
    <scope>NUCLEOTIDE SEQUENCE [LARGE SCALE GENOMIC DNA]</scope>
    <source>
        <strain evidence="1 2">CBS 116634</strain>
    </source>
</reference>
<sequence>MCQNATQRAAGIWFLIIGAVHVDGILGVDEVGALQDMVAYLIQVFDILRDIVTDKDEVSVVVVEYSQAAFSDPLGRAEFEVVWTALDELVVDAVLVVDDAEVASADELMPILASLAGWHALQVARIKRGETNLGHHAWSLLPSLAVDRDENWFTVERIWCRLVGIDSRDCTRCGVWKKAFGVVLWVQPEVALATE</sequence>
<evidence type="ECO:0000313" key="1">
    <source>
        <dbReference type="EMBL" id="KXT08718.1"/>
    </source>
</evidence>
<name>A0A139I1Y3_9PEZI</name>
<evidence type="ECO:0000313" key="2">
    <source>
        <dbReference type="Proteomes" id="UP000073492"/>
    </source>
</evidence>
<protein>
    <submittedName>
        <fullName evidence="1">Uncharacterized protein</fullName>
    </submittedName>
</protein>
<gene>
    <name evidence="1" type="ORF">AC579_1574</name>
</gene>